<name>A0A511NJA3_9FLAO</name>
<dbReference type="RefSeq" id="WP_307724002.1">
    <property type="nucleotide sequence ID" value="NZ_BJXC01000021.1"/>
</dbReference>
<dbReference type="Gene3D" id="3.40.109.10">
    <property type="entry name" value="NADH Oxidase"/>
    <property type="match status" value="1"/>
</dbReference>
<dbReference type="GO" id="GO:0016491">
    <property type="term" value="F:oxidoreductase activity"/>
    <property type="evidence" value="ECO:0007669"/>
    <property type="project" value="InterPro"/>
</dbReference>
<dbReference type="InterPro" id="IPR000415">
    <property type="entry name" value="Nitroreductase-like"/>
</dbReference>
<dbReference type="SUPFAM" id="SSF55469">
    <property type="entry name" value="FMN-dependent nitroreductase-like"/>
    <property type="match status" value="1"/>
</dbReference>
<evidence type="ECO:0000313" key="3">
    <source>
        <dbReference type="Proteomes" id="UP000321245"/>
    </source>
</evidence>
<organism evidence="2 3">
    <name type="scientific">Empedobacter brevis NBRC 14943 = ATCC 43319</name>
    <dbReference type="NCBI Taxonomy" id="1218108"/>
    <lineage>
        <taxon>Bacteria</taxon>
        <taxon>Pseudomonadati</taxon>
        <taxon>Bacteroidota</taxon>
        <taxon>Flavobacteriia</taxon>
        <taxon>Flavobacteriales</taxon>
        <taxon>Weeksellaceae</taxon>
        <taxon>Empedobacter</taxon>
    </lineage>
</organism>
<reference evidence="2 3" key="1">
    <citation type="submission" date="2019-07" db="EMBL/GenBank/DDBJ databases">
        <title>Whole genome shotgun sequence of Empedobacter brevis NBRC 14943.</title>
        <authorList>
            <person name="Hosoyama A."/>
            <person name="Uohara A."/>
            <person name="Ohji S."/>
            <person name="Ichikawa N."/>
        </authorList>
    </citation>
    <scope>NUCLEOTIDE SEQUENCE [LARGE SCALE GENOMIC DNA]</scope>
    <source>
        <strain evidence="2 3">NBRC 14943</strain>
    </source>
</reference>
<sequence>MLVFVAWDRYTEDRIDAIYDYTTDERELPRGRFGSYTDRLKGMYLPQTSDENFAHTARQAYIGLGFALAQAAELKIDSTPMEGFDNAELDDLLDLKEKGMKSVLLLPLGYRDSEDWLAPMKKVRNPMKDFATKVYE</sequence>
<protein>
    <recommendedName>
        <fullName evidence="1">Nitroreductase domain-containing protein</fullName>
    </recommendedName>
</protein>
<dbReference type="Proteomes" id="UP000321245">
    <property type="component" value="Unassembled WGS sequence"/>
</dbReference>
<feature type="domain" description="Nitroreductase" evidence="1">
    <location>
        <begin position="38"/>
        <end position="110"/>
    </location>
</feature>
<dbReference type="GeneID" id="84651748"/>
<gene>
    <name evidence="2" type="ORF">EB1_26820</name>
</gene>
<proteinExistence type="predicted"/>
<evidence type="ECO:0000313" key="2">
    <source>
        <dbReference type="EMBL" id="GEM52892.1"/>
    </source>
</evidence>
<accession>A0A511NJA3</accession>
<dbReference type="InterPro" id="IPR029479">
    <property type="entry name" value="Nitroreductase"/>
</dbReference>
<comment type="caution">
    <text evidence="2">The sequence shown here is derived from an EMBL/GenBank/DDBJ whole genome shotgun (WGS) entry which is preliminary data.</text>
</comment>
<dbReference type="EMBL" id="BJXC01000021">
    <property type="protein sequence ID" value="GEM52892.1"/>
    <property type="molecule type" value="Genomic_DNA"/>
</dbReference>
<evidence type="ECO:0000259" key="1">
    <source>
        <dbReference type="Pfam" id="PF00881"/>
    </source>
</evidence>
<keyword evidence="3" id="KW-1185">Reference proteome</keyword>
<dbReference type="AlphaFoldDB" id="A0A511NJA3"/>
<dbReference type="STRING" id="1218108.GCA_000382425_02935"/>
<dbReference type="Pfam" id="PF00881">
    <property type="entry name" value="Nitroreductase"/>
    <property type="match status" value="1"/>
</dbReference>